<feature type="compositionally biased region" description="Basic residues" evidence="1">
    <location>
        <begin position="1"/>
        <end position="15"/>
    </location>
</feature>
<feature type="region of interest" description="Disordered" evidence="1">
    <location>
        <begin position="154"/>
        <end position="174"/>
    </location>
</feature>
<feature type="region of interest" description="Disordered" evidence="1">
    <location>
        <begin position="1"/>
        <end position="21"/>
    </location>
</feature>
<organism evidence="2 3">
    <name type="scientific">Ascobolus immersus RN42</name>
    <dbReference type="NCBI Taxonomy" id="1160509"/>
    <lineage>
        <taxon>Eukaryota</taxon>
        <taxon>Fungi</taxon>
        <taxon>Dikarya</taxon>
        <taxon>Ascomycota</taxon>
        <taxon>Pezizomycotina</taxon>
        <taxon>Pezizomycetes</taxon>
        <taxon>Pezizales</taxon>
        <taxon>Ascobolaceae</taxon>
        <taxon>Ascobolus</taxon>
    </lineage>
</organism>
<dbReference type="AlphaFoldDB" id="A0A3N4HVK2"/>
<dbReference type="EMBL" id="ML119813">
    <property type="protein sequence ID" value="RPA73684.1"/>
    <property type="molecule type" value="Genomic_DNA"/>
</dbReference>
<evidence type="ECO:0000313" key="3">
    <source>
        <dbReference type="Proteomes" id="UP000275078"/>
    </source>
</evidence>
<accession>A0A3N4HVK2</accession>
<dbReference type="Proteomes" id="UP000275078">
    <property type="component" value="Unassembled WGS sequence"/>
</dbReference>
<gene>
    <name evidence="2" type="ORF">BJ508DRAFT_333818</name>
</gene>
<reference evidence="2 3" key="1">
    <citation type="journal article" date="2018" name="Nat. Ecol. Evol.">
        <title>Pezizomycetes genomes reveal the molecular basis of ectomycorrhizal truffle lifestyle.</title>
        <authorList>
            <person name="Murat C."/>
            <person name="Payen T."/>
            <person name="Noel B."/>
            <person name="Kuo A."/>
            <person name="Morin E."/>
            <person name="Chen J."/>
            <person name="Kohler A."/>
            <person name="Krizsan K."/>
            <person name="Balestrini R."/>
            <person name="Da Silva C."/>
            <person name="Montanini B."/>
            <person name="Hainaut M."/>
            <person name="Levati E."/>
            <person name="Barry K.W."/>
            <person name="Belfiori B."/>
            <person name="Cichocki N."/>
            <person name="Clum A."/>
            <person name="Dockter R.B."/>
            <person name="Fauchery L."/>
            <person name="Guy J."/>
            <person name="Iotti M."/>
            <person name="Le Tacon F."/>
            <person name="Lindquist E.A."/>
            <person name="Lipzen A."/>
            <person name="Malagnac F."/>
            <person name="Mello A."/>
            <person name="Molinier V."/>
            <person name="Miyauchi S."/>
            <person name="Poulain J."/>
            <person name="Riccioni C."/>
            <person name="Rubini A."/>
            <person name="Sitrit Y."/>
            <person name="Splivallo R."/>
            <person name="Traeger S."/>
            <person name="Wang M."/>
            <person name="Zifcakova L."/>
            <person name="Wipf D."/>
            <person name="Zambonelli A."/>
            <person name="Paolocci F."/>
            <person name="Nowrousian M."/>
            <person name="Ottonello S."/>
            <person name="Baldrian P."/>
            <person name="Spatafora J.W."/>
            <person name="Henrissat B."/>
            <person name="Nagy L.G."/>
            <person name="Aury J.M."/>
            <person name="Wincker P."/>
            <person name="Grigoriev I.V."/>
            <person name="Bonfante P."/>
            <person name="Martin F.M."/>
        </authorList>
    </citation>
    <scope>NUCLEOTIDE SEQUENCE [LARGE SCALE GENOMIC DNA]</scope>
    <source>
        <strain evidence="2 3">RN42</strain>
    </source>
</reference>
<sequence length="174" mass="20175">MVRRKPRLRNKPKPKPKTDEHVRNLVKKQEALVNRTKIFNRLLQENHDDMEPIYKRLGWTLPPFLPVQTPTFSVPATPETLAACKEELKQKEQALAAARKDRLMKEKLVDRRLANGDRVLWYAYGRALDSGILSHATFEDWRNVMAEFVKGNVASEQPSSPGRMERYPCPRWGA</sequence>
<proteinExistence type="predicted"/>
<protein>
    <submittedName>
        <fullName evidence="2">Uncharacterized protein</fullName>
    </submittedName>
</protein>
<name>A0A3N4HVK2_ASCIM</name>
<keyword evidence="3" id="KW-1185">Reference proteome</keyword>
<evidence type="ECO:0000256" key="1">
    <source>
        <dbReference type="SAM" id="MobiDB-lite"/>
    </source>
</evidence>
<evidence type="ECO:0000313" key="2">
    <source>
        <dbReference type="EMBL" id="RPA73684.1"/>
    </source>
</evidence>